<organism evidence="1 2">
    <name type="scientific">Chamaesiphon polymorphus CCALA 037</name>
    <dbReference type="NCBI Taxonomy" id="2107692"/>
    <lineage>
        <taxon>Bacteria</taxon>
        <taxon>Bacillati</taxon>
        <taxon>Cyanobacteriota</taxon>
        <taxon>Cyanophyceae</taxon>
        <taxon>Gomontiellales</taxon>
        <taxon>Chamaesiphonaceae</taxon>
        <taxon>Chamaesiphon</taxon>
    </lineage>
</organism>
<dbReference type="RefSeq" id="WP_106300854.1">
    <property type="nucleotide sequence ID" value="NZ_PVWO01000036.1"/>
</dbReference>
<dbReference type="OrthoDB" id="9943300at2"/>
<protein>
    <submittedName>
        <fullName evidence="1">Uncharacterized protein</fullName>
    </submittedName>
</protein>
<dbReference type="EMBL" id="PVWO01000036">
    <property type="protein sequence ID" value="PSB58408.1"/>
    <property type="molecule type" value="Genomic_DNA"/>
</dbReference>
<keyword evidence="2" id="KW-1185">Reference proteome</keyword>
<comment type="caution">
    <text evidence="1">The sequence shown here is derived from an EMBL/GenBank/DDBJ whole genome shotgun (WGS) entry which is preliminary data.</text>
</comment>
<proteinExistence type="predicted"/>
<accession>A0A2T1GKN8</accession>
<sequence>MPAILTVSDLAFSAWIDAIYLAVRSINPPIQITATPPTKLVLIETNPAEISRFPKMLASGSAIDK</sequence>
<evidence type="ECO:0000313" key="2">
    <source>
        <dbReference type="Proteomes" id="UP000238937"/>
    </source>
</evidence>
<dbReference type="AlphaFoldDB" id="A0A2T1GKN8"/>
<reference evidence="1 2" key="1">
    <citation type="submission" date="2018-03" db="EMBL/GenBank/DDBJ databases">
        <title>The ancient ancestry and fast evolution of plastids.</title>
        <authorList>
            <person name="Moore K.R."/>
            <person name="Magnabosco C."/>
            <person name="Momper L."/>
            <person name="Gold D.A."/>
            <person name="Bosak T."/>
            <person name="Fournier G.P."/>
        </authorList>
    </citation>
    <scope>NUCLEOTIDE SEQUENCE [LARGE SCALE GENOMIC DNA]</scope>
    <source>
        <strain evidence="1 2">CCALA 037</strain>
    </source>
</reference>
<dbReference type="Proteomes" id="UP000238937">
    <property type="component" value="Unassembled WGS sequence"/>
</dbReference>
<name>A0A2T1GKN8_9CYAN</name>
<gene>
    <name evidence="1" type="ORF">C7B77_04835</name>
</gene>
<evidence type="ECO:0000313" key="1">
    <source>
        <dbReference type="EMBL" id="PSB58408.1"/>
    </source>
</evidence>